<protein>
    <submittedName>
        <fullName evidence="1">Uncharacterized protein</fullName>
    </submittedName>
</protein>
<dbReference type="Gramene" id="PRQ60403">
    <property type="protein sequence ID" value="PRQ60403"/>
    <property type="gene ID" value="RchiOBHm_Chr1g0380791"/>
</dbReference>
<accession>A0A2P6SP30</accession>
<keyword evidence="2" id="KW-1185">Reference proteome</keyword>
<dbReference type="EMBL" id="PDCK01000039">
    <property type="protein sequence ID" value="PRQ60403.1"/>
    <property type="molecule type" value="Genomic_DNA"/>
</dbReference>
<organism evidence="1 2">
    <name type="scientific">Rosa chinensis</name>
    <name type="common">China rose</name>
    <dbReference type="NCBI Taxonomy" id="74649"/>
    <lineage>
        <taxon>Eukaryota</taxon>
        <taxon>Viridiplantae</taxon>
        <taxon>Streptophyta</taxon>
        <taxon>Embryophyta</taxon>
        <taxon>Tracheophyta</taxon>
        <taxon>Spermatophyta</taxon>
        <taxon>Magnoliopsida</taxon>
        <taxon>eudicotyledons</taxon>
        <taxon>Gunneridae</taxon>
        <taxon>Pentapetalae</taxon>
        <taxon>rosids</taxon>
        <taxon>fabids</taxon>
        <taxon>Rosales</taxon>
        <taxon>Rosaceae</taxon>
        <taxon>Rosoideae</taxon>
        <taxon>Rosoideae incertae sedis</taxon>
        <taxon>Rosa</taxon>
    </lineage>
</organism>
<dbReference type="AlphaFoldDB" id="A0A2P6SP30"/>
<name>A0A2P6SP30_ROSCH</name>
<gene>
    <name evidence="1" type="ORF">RchiOBHm_Chr1g0380791</name>
</gene>
<proteinExistence type="predicted"/>
<sequence length="80" mass="8638">MGLLHKVRCVSAVDSHDAMALSQLHRASGFPAAGQPPGDAKTLKLTHSTHSIPFHGLFQLALGSSKRLHRSKKLDLLSCR</sequence>
<reference evidence="1 2" key="1">
    <citation type="journal article" date="2018" name="Nat. Genet.">
        <title>The Rosa genome provides new insights in the design of modern roses.</title>
        <authorList>
            <person name="Bendahmane M."/>
        </authorList>
    </citation>
    <scope>NUCLEOTIDE SEQUENCE [LARGE SCALE GENOMIC DNA]</scope>
    <source>
        <strain evidence="2">cv. Old Blush</strain>
    </source>
</reference>
<dbReference type="Proteomes" id="UP000238479">
    <property type="component" value="Chromosome 1"/>
</dbReference>
<evidence type="ECO:0000313" key="2">
    <source>
        <dbReference type="Proteomes" id="UP000238479"/>
    </source>
</evidence>
<comment type="caution">
    <text evidence="1">The sequence shown here is derived from an EMBL/GenBank/DDBJ whole genome shotgun (WGS) entry which is preliminary data.</text>
</comment>
<evidence type="ECO:0000313" key="1">
    <source>
        <dbReference type="EMBL" id="PRQ60403.1"/>
    </source>
</evidence>